<reference evidence="2 3" key="1">
    <citation type="submission" date="2019-12" db="EMBL/GenBank/DDBJ databases">
        <title>Full genome sequence of a Bacillus safensis strain isolated from commercially available natto in Indonesia.</title>
        <authorList>
            <person name="Yoshida M."/>
            <person name="Uomi M."/>
            <person name="Waturangi D."/>
            <person name="Ekaputri J.J."/>
            <person name="Setiamarga D.H.E."/>
        </authorList>
    </citation>
    <scope>NUCLEOTIDE SEQUENCE [LARGE SCALE GENOMIC DNA]</scope>
    <source>
        <strain evidence="2 3">IDN1</strain>
    </source>
</reference>
<dbReference type="Gene3D" id="3.40.630.100">
    <property type="entry name" value="Poly-gamma-glutamate hydrolase, zinc-binding motif"/>
    <property type="match status" value="1"/>
</dbReference>
<dbReference type="InterPro" id="IPR008585">
    <property type="entry name" value="Gamma_PGA_hydro"/>
</dbReference>
<dbReference type="EMBL" id="AP021906">
    <property type="protein sequence ID" value="BBP89570.1"/>
    <property type="molecule type" value="Genomic_DNA"/>
</dbReference>
<evidence type="ECO:0008006" key="4">
    <source>
        <dbReference type="Google" id="ProtNLM"/>
    </source>
</evidence>
<proteinExistence type="predicted"/>
<name>A0A5S9M7N2_BACIA</name>
<gene>
    <name evidence="2" type="ORF">BsIDN1_31880</name>
</gene>
<dbReference type="InterPro" id="IPR038128">
    <property type="entry name" value="Gamma_PGA_hydro_sf"/>
</dbReference>
<evidence type="ECO:0000256" key="1">
    <source>
        <dbReference type="SAM" id="MobiDB-lite"/>
    </source>
</evidence>
<dbReference type="AlphaFoldDB" id="A0A5S9M7N2"/>
<sequence>MDSSFLFCVLFLMVKCSHSVQKKKRKKAASSRGRKVSKRAKKQGDQYENFKQLMRYERDGYEIEFHEKGGSDLLVFSPHGGDIEPGTSEIVEAFQESYSTYLFEGTKQDNNRDLHITSTNFDEPILVQMIKTYPFSISIHGYKSDKRHTLVGGTNEKNAKRAVVRELKDRGFSRRNGTKRRTAFWYRSQKYK</sequence>
<protein>
    <recommendedName>
        <fullName evidence="4">Replication protein</fullName>
    </recommendedName>
</protein>
<evidence type="ECO:0000313" key="2">
    <source>
        <dbReference type="EMBL" id="BBP89570.1"/>
    </source>
</evidence>
<dbReference type="Proteomes" id="UP000464658">
    <property type="component" value="Chromosome"/>
</dbReference>
<accession>A0A5S9M7N2</accession>
<feature type="compositionally biased region" description="Basic residues" evidence="1">
    <location>
        <begin position="24"/>
        <end position="41"/>
    </location>
</feature>
<evidence type="ECO:0000313" key="3">
    <source>
        <dbReference type="Proteomes" id="UP000464658"/>
    </source>
</evidence>
<feature type="region of interest" description="Disordered" evidence="1">
    <location>
        <begin position="24"/>
        <end position="44"/>
    </location>
</feature>
<organism evidence="2 3">
    <name type="scientific">Bacillus safensis</name>
    <dbReference type="NCBI Taxonomy" id="561879"/>
    <lineage>
        <taxon>Bacteria</taxon>
        <taxon>Bacillati</taxon>
        <taxon>Bacillota</taxon>
        <taxon>Bacilli</taxon>
        <taxon>Bacillales</taxon>
        <taxon>Bacillaceae</taxon>
        <taxon>Bacillus</taxon>
    </lineage>
</organism>
<dbReference type="Pfam" id="PF05908">
    <property type="entry name" value="Gamma_PGA_hydro"/>
    <property type="match status" value="1"/>
</dbReference>